<sequence length="616" mass="68014">MSVDMHCRPRRTNYQNYEHNRHFPPDNPQQNPAANSTPDKLEAVVIQKRKSVSLNHEPTSSTTTGSVGKSSRFDDYDRNGGNHGTSNVAVVIPPKEKPLPWTGSRPTLQNTTMVYDDDVNDPDWRPLLPSPPKSQIKLSTVLKKHPHSLKSGFAREGSPSGLNNIEIVIPTTHNSTRCGSTGSAGGKRRTPMFDDTGGSTFKRRRALDTIANDEEDEQWRMDATHDSSSQMTNVIVIEDDTSESSSNGMRWTPEQAESLGTAQKTLPPYHGLIEGVDQAGRYENDTQVGEIFEKESSRTPSLNENGEESRGSDLGGDGAATIGEQCSTVLKTSHQPVTVATSSQSDMHELEKLLFQQDTSNQTDLTQRTPLKTEIAPMLDMPQKVDIEPQTASSQPEAPADENTSEYTQVTLGMDPEDLDTKRGEAFSSSSSFFATQAVIESQPHQEYHSTELDTETHNEQLQPTSINVLPEDTRARQQDKVMESTLASDAPKEPTMETDDYAMGAEREMASQQGPEPEDDDEPLLKQEQSDDMISLSNPVEDTLLTDLIPLSNPVEDTLLPTLIPLSSLVEDTILPPLIPMEETSAEVESKLSSQSELVEPLELKKEEEEYLDLL</sequence>
<protein>
    <submittedName>
        <fullName evidence="2">Uncharacterized protein</fullName>
    </submittedName>
</protein>
<feature type="region of interest" description="Disordered" evidence="1">
    <location>
        <begin position="292"/>
        <end position="321"/>
    </location>
</feature>
<evidence type="ECO:0000313" key="2">
    <source>
        <dbReference type="EMBL" id="KAF9579074.1"/>
    </source>
</evidence>
<keyword evidence="3" id="KW-1185">Reference proteome</keyword>
<evidence type="ECO:0000256" key="1">
    <source>
        <dbReference type="SAM" id="MobiDB-lite"/>
    </source>
</evidence>
<dbReference type="AlphaFoldDB" id="A0A9P6FPK1"/>
<evidence type="ECO:0000313" key="3">
    <source>
        <dbReference type="Proteomes" id="UP000780801"/>
    </source>
</evidence>
<name>A0A9P6FPK1_9FUNG</name>
<accession>A0A9P6FPK1</accession>
<feature type="region of interest" description="Disordered" evidence="1">
    <location>
        <begin position="476"/>
        <end position="532"/>
    </location>
</feature>
<proteinExistence type="predicted"/>
<comment type="caution">
    <text evidence="2">The sequence shown here is derived from an EMBL/GenBank/DDBJ whole genome shotgun (WGS) entry which is preliminary data.</text>
</comment>
<feature type="compositionally biased region" description="Basic and acidic residues" evidence="1">
    <location>
        <begin position="71"/>
        <end position="80"/>
    </location>
</feature>
<gene>
    <name evidence="2" type="ORF">BGW38_004828</name>
</gene>
<dbReference type="EMBL" id="JAABOA010003075">
    <property type="protein sequence ID" value="KAF9579074.1"/>
    <property type="molecule type" value="Genomic_DNA"/>
</dbReference>
<feature type="compositionally biased region" description="Low complexity" evidence="1">
    <location>
        <begin position="59"/>
        <end position="70"/>
    </location>
</feature>
<feature type="non-terminal residue" evidence="2">
    <location>
        <position position="616"/>
    </location>
</feature>
<organism evidence="2 3">
    <name type="scientific">Lunasporangiospora selenospora</name>
    <dbReference type="NCBI Taxonomy" id="979761"/>
    <lineage>
        <taxon>Eukaryota</taxon>
        <taxon>Fungi</taxon>
        <taxon>Fungi incertae sedis</taxon>
        <taxon>Mucoromycota</taxon>
        <taxon>Mortierellomycotina</taxon>
        <taxon>Mortierellomycetes</taxon>
        <taxon>Mortierellales</taxon>
        <taxon>Mortierellaceae</taxon>
        <taxon>Lunasporangiospora</taxon>
    </lineage>
</organism>
<feature type="region of interest" description="Disordered" evidence="1">
    <location>
        <begin position="173"/>
        <end position="200"/>
    </location>
</feature>
<reference evidence="2" key="1">
    <citation type="journal article" date="2020" name="Fungal Divers.">
        <title>Resolving the Mortierellaceae phylogeny through synthesis of multi-gene phylogenetics and phylogenomics.</title>
        <authorList>
            <person name="Vandepol N."/>
            <person name="Liber J."/>
            <person name="Desiro A."/>
            <person name="Na H."/>
            <person name="Kennedy M."/>
            <person name="Barry K."/>
            <person name="Grigoriev I.V."/>
            <person name="Miller A.N."/>
            <person name="O'Donnell K."/>
            <person name="Stajich J.E."/>
            <person name="Bonito G."/>
        </authorList>
    </citation>
    <scope>NUCLEOTIDE SEQUENCE</scope>
    <source>
        <strain evidence="2">KOD1015</strain>
    </source>
</reference>
<feature type="region of interest" description="Disordered" evidence="1">
    <location>
        <begin position="1"/>
        <end position="89"/>
    </location>
</feature>
<dbReference type="Proteomes" id="UP000780801">
    <property type="component" value="Unassembled WGS sequence"/>
</dbReference>